<dbReference type="EMBL" id="NBSK02000003">
    <property type="protein sequence ID" value="KAJ0219353.1"/>
    <property type="molecule type" value="Genomic_DNA"/>
</dbReference>
<dbReference type="InterPro" id="IPR026960">
    <property type="entry name" value="RVT-Znf"/>
</dbReference>
<keyword evidence="3" id="KW-1185">Reference proteome</keyword>
<feature type="domain" description="Reverse transcriptase zinc-binding" evidence="1">
    <location>
        <begin position="290"/>
        <end position="373"/>
    </location>
</feature>
<dbReference type="Pfam" id="PF13966">
    <property type="entry name" value="zf-RVT"/>
    <property type="match status" value="1"/>
</dbReference>
<name>A0A9R1WBH3_LACSA</name>
<dbReference type="PANTHER" id="PTHR33116">
    <property type="entry name" value="REVERSE TRANSCRIPTASE ZINC-BINDING DOMAIN-CONTAINING PROTEIN-RELATED-RELATED"/>
    <property type="match status" value="1"/>
</dbReference>
<proteinExistence type="predicted"/>
<gene>
    <name evidence="2" type="ORF">LSAT_V11C300121590</name>
</gene>
<sequence>MNITMKTASAKSIFNGIKLPNKGPLISYLLYADDVIFVGEGNHSNIKNISRILRCSQVSSGLKVNFHKSKAIELGCLVESLPFMYLGVPVGANTSQKKYWQPKARHLSFGGRVTLIKAVLGSLPRYYLRRNFLWGVSSAGRKINCIAWDKGLGHSRRRIWHYYVNSFGGYIMNQALFGARSFMVYTILKENHGSISRKITLSGVWKNISKVVNDLAGMNINVDDIFQQHVFLENKTLLWKDKWIAHNTLNELFPNLYALESRKTYFISERREGKEHDKFRRKLNPDGEYTVNALQRLVDSKNTNIGGEPFIWLQIVPKKVSNFVWRVKQGKILVAAELSKRGVQTDSRICKLCNTGEESTDHLLTSCTFASEVIKRTLNWCEIRQVQFTKVKELLDFGARWGNCPKKCKRLLAILYGLIWRIWKARNNIIFNNMVQSPTSLVDDVIALVFSWHKFRGSCYLCKWFEWCCSPFLCCNLFHFESYYSLDMVIGLGSGLRSDFTNFNR</sequence>
<evidence type="ECO:0000313" key="3">
    <source>
        <dbReference type="Proteomes" id="UP000235145"/>
    </source>
</evidence>
<protein>
    <recommendedName>
        <fullName evidence="1">Reverse transcriptase zinc-binding domain-containing protein</fullName>
    </recommendedName>
</protein>
<dbReference type="AlphaFoldDB" id="A0A9R1WBH3"/>
<organism evidence="2 3">
    <name type="scientific">Lactuca sativa</name>
    <name type="common">Garden lettuce</name>
    <dbReference type="NCBI Taxonomy" id="4236"/>
    <lineage>
        <taxon>Eukaryota</taxon>
        <taxon>Viridiplantae</taxon>
        <taxon>Streptophyta</taxon>
        <taxon>Embryophyta</taxon>
        <taxon>Tracheophyta</taxon>
        <taxon>Spermatophyta</taxon>
        <taxon>Magnoliopsida</taxon>
        <taxon>eudicotyledons</taxon>
        <taxon>Gunneridae</taxon>
        <taxon>Pentapetalae</taxon>
        <taxon>asterids</taxon>
        <taxon>campanulids</taxon>
        <taxon>Asterales</taxon>
        <taxon>Asteraceae</taxon>
        <taxon>Cichorioideae</taxon>
        <taxon>Cichorieae</taxon>
        <taxon>Lactucinae</taxon>
        <taxon>Lactuca</taxon>
    </lineage>
</organism>
<evidence type="ECO:0000313" key="2">
    <source>
        <dbReference type="EMBL" id="KAJ0219353.1"/>
    </source>
</evidence>
<reference evidence="2 3" key="1">
    <citation type="journal article" date="2017" name="Nat. Commun.">
        <title>Genome assembly with in vitro proximity ligation data and whole-genome triplication in lettuce.</title>
        <authorList>
            <person name="Reyes-Chin-Wo S."/>
            <person name="Wang Z."/>
            <person name="Yang X."/>
            <person name="Kozik A."/>
            <person name="Arikit S."/>
            <person name="Song C."/>
            <person name="Xia L."/>
            <person name="Froenicke L."/>
            <person name="Lavelle D.O."/>
            <person name="Truco M.J."/>
            <person name="Xia R."/>
            <person name="Zhu S."/>
            <person name="Xu C."/>
            <person name="Xu H."/>
            <person name="Xu X."/>
            <person name="Cox K."/>
            <person name="Korf I."/>
            <person name="Meyers B.C."/>
            <person name="Michelmore R.W."/>
        </authorList>
    </citation>
    <scope>NUCLEOTIDE SEQUENCE [LARGE SCALE GENOMIC DNA]</scope>
    <source>
        <strain evidence="3">cv. Salinas</strain>
        <tissue evidence="2">Seedlings</tissue>
    </source>
</reference>
<comment type="caution">
    <text evidence="2">The sequence shown here is derived from an EMBL/GenBank/DDBJ whole genome shotgun (WGS) entry which is preliminary data.</text>
</comment>
<evidence type="ECO:0000259" key="1">
    <source>
        <dbReference type="Pfam" id="PF13966"/>
    </source>
</evidence>
<dbReference type="Proteomes" id="UP000235145">
    <property type="component" value="Unassembled WGS sequence"/>
</dbReference>
<accession>A0A9R1WBH3</accession>
<dbReference type="PANTHER" id="PTHR33116:SF79">
    <property type="entry name" value="REVERSE TRANSCRIPTASE DOMAIN, ZINC FINGER, CCHC-TYPE-RELATED"/>
    <property type="match status" value="1"/>
</dbReference>